<comment type="caution">
    <text evidence="4">The sequence shown here is derived from an EMBL/GenBank/DDBJ whole genome shotgun (WGS) entry which is preliminary data.</text>
</comment>
<organism evidence="4 5">
    <name type="scientific">Cercospora berteroae</name>
    <dbReference type="NCBI Taxonomy" id="357750"/>
    <lineage>
        <taxon>Eukaryota</taxon>
        <taxon>Fungi</taxon>
        <taxon>Dikarya</taxon>
        <taxon>Ascomycota</taxon>
        <taxon>Pezizomycotina</taxon>
        <taxon>Dothideomycetes</taxon>
        <taxon>Dothideomycetidae</taxon>
        <taxon>Mycosphaerellales</taxon>
        <taxon>Mycosphaerellaceae</taxon>
        <taxon>Cercospora</taxon>
    </lineage>
</organism>
<evidence type="ECO:0008006" key="6">
    <source>
        <dbReference type="Google" id="ProtNLM"/>
    </source>
</evidence>
<proteinExistence type="inferred from homology"/>
<evidence type="ECO:0000313" key="5">
    <source>
        <dbReference type="Proteomes" id="UP000237631"/>
    </source>
</evidence>
<dbReference type="Gene3D" id="3.40.50.720">
    <property type="entry name" value="NAD(P)-binding Rossmann-like Domain"/>
    <property type="match status" value="1"/>
</dbReference>
<dbReference type="OrthoDB" id="1669814at2759"/>
<dbReference type="EMBL" id="PNEN01000520">
    <property type="protein sequence ID" value="PPJ56398.1"/>
    <property type="molecule type" value="Genomic_DNA"/>
</dbReference>
<dbReference type="PANTHER" id="PTHR24321:SF8">
    <property type="entry name" value="ESTRADIOL 17-BETA-DEHYDROGENASE 8-RELATED"/>
    <property type="match status" value="1"/>
</dbReference>
<gene>
    <name evidence="4" type="ORF">CBER1_00695</name>
</gene>
<dbReference type="SUPFAM" id="SSF51735">
    <property type="entry name" value="NAD(P)-binding Rossmann-fold domains"/>
    <property type="match status" value="1"/>
</dbReference>
<evidence type="ECO:0000256" key="1">
    <source>
        <dbReference type="ARBA" id="ARBA00006484"/>
    </source>
</evidence>
<dbReference type="AlphaFoldDB" id="A0A2S6C9J6"/>
<dbReference type="PROSITE" id="PS00061">
    <property type="entry name" value="ADH_SHORT"/>
    <property type="match status" value="1"/>
</dbReference>
<dbReference type="InterPro" id="IPR036291">
    <property type="entry name" value="NAD(P)-bd_dom_sf"/>
</dbReference>
<evidence type="ECO:0000256" key="3">
    <source>
        <dbReference type="ARBA" id="ARBA00023002"/>
    </source>
</evidence>
<protein>
    <recommendedName>
        <fullName evidence="6">NAD(P)-binding protein</fullName>
    </recommendedName>
</protein>
<reference evidence="5" key="1">
    <citation type="journal article" date="2017" name="bioRxiv">
        <title>Conservation of a gene cluster reveals novel cercosporin biosynthetic mechanisms and extends production to the genus Colletotrichum.</title>
        <authorList>
            <person name="de Jonge R."/>
            <person name="Ebert M.K."/>
            <person name="Huitt-Roehl C.R."/>
            <person name="Pal P."/>
            <person name="Suttle J.C."/>
            <person name="Spanner R.E."/>
            <person name="Neubauer J.D."/>
            <person name="Jurick W.M.II."/>
            <person name="Stott K.A."/>
            <person name="Secor G.A."/>
            <person name="Thomma B.P.H.J."/>
            <person name="Van de Peer Y."/>
            <person name="Townsend C.A."/>
            <person name="Bolton M.D."/>
        </authorList>
    </citation>
    <scope>NUCLEOTIDE SEQUENCE [LARGE SCALE GENOMIC DNA]</scope>
    <source>
        <strain evidence="5">CBS538.71</strain>
    </source>
</reference>
<dbReference type="STRING" id="357750.A0A2S6C9J6"/>
<accession>A0A2S6C9J6</accession>
<evidence type="ECO:0000256" key="2">
    <source>
        <dbReference type="ARBA" id="ARBA00022857"/>
    </source>
</evidence>
<keyword evidence="2" id="KW-0521">NADP</keyword>
<dbReference type="PRINTS" id="PR00080">
    <property type="entry name" value="SDRFAMILY"/>
</dbReference>
<sequence>MASQGARLALSDINLSGVEETKSLCQSSSTHFADTLDVSDSSAVEEYFSNVIGGTSGLGKLDFVLNCAGVNPTAYPLTETTDAYWSKLVDTNLKGTYLISRAAIPWLEKSAAQRKQEQNSTISKASEEAATAGPAIINVSSTMGISAAPDYAIYCATKFGIVGFTKALALELGPKEIRVNAVAPGYIDTPTNAGVVAGPEAVKKQVEKVALGRMGTGEDVADVVAFLFSGESRYMTGSVVEVTGGRM</sequence>
<dbReference type="PRINTS" id="PR00081">
    <property type="entry name" value="GDHRDH"/>
</dbReference>
<dbReference type="PANTHER" id="PTHR24321">
    <property type="entry name" value="DEHYDROGENASES, SHORT CHAIN"/>
    <property type="match status" value="1"/>
</dbReference>
<dbReference type="InterPro" id="IPR002347">
    <property type="entry name" value="SDR_fam"/>
</dbReference>
<keyword evidence="3" id="KW-0560">Oxidoreductase</keyword>
<dbReference type="Proteomes" id="UP000237631">
    <property type="component" value="Unassembled WGS sequence"/>
</dbReference>
<comment type="similarity">
    <text evidence="1">Belongs to the short-chain dehydrogenases/reductases (SDR) family.</text>
</comment>
<name>A0A2S6C9J6_9PEZI</name>
<dbReference type="CDD" id="cd05233">
    <property type="entry name" value="SDR_c"/>
    <property type="match status" value="1"/>
</dbReference>
<dbReference type="InterPro" id="IPR020904">
    <property type="entry name" value="Sc_DH/Rdtase_CS"/>
</dbReference>
<dbReference type="Pfam" id="PF13561">
    <property type="entry name" value="adh_short_C2"/>
    <property type="match status" value="2"/>
</dbReference>
<evidence type="ECO:0000313" key="4">
    <source>
        <dbReference type="EMBL" id="PPJ56398.1"/>
    </source>
</evidence>
<dbReference type="GO" id="GO:0016491">
    <property type="term" value="F:oxidoreductase activity"/>
    <property type="evidence" value="ECO:0007669"/>
    <property type="project" value="UniProtKB-KW"/>
</dbReference>
<keyword evidence="5" id="KW-1185">Reference proteome</keyword>